<evidence type="ECO:0000313" key="3">
    <source>
        <dbReference type="Proteomes" id="UP000548476"/>
    </source>
</evidence>
<dbReference type="Pfam" id="PF19853">
    <property type="entry name" value="DUF6328"/>
    <property type="match status" value="1"/>
</dbReference>
<name>A0A841FMN4_9ACTN</name>
<dbReference type="InterPro" id="IPR046291">
    <property type="entry name" value="DUF6328"/>
</dbReference>
<dbReference type="EMBL" id="JACHGT010000012">
    <property type="protein sequence ID" value="MBB6037275.1"/>
    <property type="molecule type" value="Genomic_DNA"/>
</dbReference>
<evidence type="ECO:0000313" key="2">
    <source>
        <dbReference type="EMBL" id="MBB6037275.1"/>
    </source>
</evidence>
<feature type="transmembrane region" description="Helical" evidence="1">
    <location>
        <begin position="52"/>
        <end position="72"/>
    </location>
</feature>
<proteinExistence type="predicted"/>
<reference evidence="2 3" key="1">
    <citation type="submission" date="2020-08" db="EMBL/GenBank/DDBJ databases">
        <title>Genomic Encyclopedia of Type Strains, Phase IV (KMG-IV): sequencing the most valuable type-strain genomes for metagenomic binning, comparative biology and taxonomic classification.</title>
        <authorList>
            <person name="Goeker M."/>
        </authorList>
    </citation>
    <scope>NUCLEOTIDE SEQUENCE [LARGE SCALE GENOMIC DNA]</scope>
    <source>
        <strain evidence="2 3">YIM 65646</strain>
    </source>
</reference>
<dbReference type="Proteomes" id="UP000548476">
    <property type="component" value="Unassembled WGS sequence"/>
</dbReference>
<organism evidence="2 3">
    <name type="scientific">Phytomonospora endophytica</name>
    <dbReference type="NCBI Taxonomy" id="714109"/>
    <lineage>
        <taxon>Bacteria</taxon>
        <taxon>Bacillati</taxon>
        <taxon>Actinomycetota</taxon>
        <taxon>Actinomycetes</taxon>
        <taxon>Micromonosporales</taxon>
        <taxon>Micromonosporaceae</taxon>
        <taxon>Phytomonospora</taxon>
    </lineage>
</organism>
<accession>A0A841FMN4</accession>
<dbReference type="AlphaFoldDB" id="A0A841FMN4"/>
<feature type="transmembrane region" description="Helical" evidence="1">
    <location>
        <begin position="93"/>
        <end position="116"/>
    </location>
</feature>
<feature type="transmembrane region" description="Helical" evidence="1">
    <location>
        <begin position="122"/>
        <end position="141"/>
    </location>
</feature>
<feature type="transmembrane region" description="Helical" evidence="1">
    <location>
        <begin position="20"/>
        <end position="40"/>
    </location>
</feature>
<keyword evidence="3" id="KW-1185">Reference proteome</keyword>
<gene>
    <name evidence="2" type="ORF">HNR73_005151</name>
</gene>
<sequence>MAESERERWERNFGDLLQELRVVQTGNQILFAFLLTVAFSARFAETTTLQRYVYVGTLIAAALATGLIMAPVSHHRLLFRMGAKPHVVRLASVMATWGMVFVMAALAGALFLAVDIVMGDPWAASITASIVAFNVIVWYIVPLRRRWRERFDESA</sequence>
<keyword evidence="1" id="KW-0812">Transmembrane</keyword>
<keyword evidence="1" id="KW-1133">Transmembrane helix</keyword>
<dbReference type="RefSeq" id="WP_184790110.1">
    <property type="nucleotide sequence ID" value="NZ_BONT01000081.1"/>
</dbReference>
<comment type="caution">
    <text evidence="2">The sequence shown here is derived from an EMBL/GenBank/DDBJ whole genome shotgun (WGS) entry which is preliminary data.</text>
</comment>
<protein>
    <submittedName>
        <fullName evidence="2">Uncharacterized protein</fullName>
    </submittedName>
</protein>
<evidence type="ECO:0000256" key="1">
    <source>
        <dbReference type="SAM" id="Phobius"/>
    </source>
</evidence>
<keyword evidence="1" id="KW-0472">Membrane</keyword>